<organism evidence="1 2">
    <name type="scientific">Ilyodon furcidens</name>
    <name type="common">goldbreast splitfin</name>
    <dbReference type="NCBI Taxonomy" id="33524"/>
    <lineage>
        <taxon>Eukaryota</taxon>
        <taxon>Metazoa</taxon>
        <taxon>Chordata</taxon>
        <taxon>Craniata</taxon>
        <taxon>Vertebrata</taxon>
        <taxon>Euteleostomi</taxon>
        <taxon>Actinopterygii</taxon>
        <taxon>Neopterygii</taxon>
        <taxon>Teleostei</taxon>
        <taxon>Neoteleostei</taxon>
        <taxon>Acanthomorphata</taxon>
        <taxon>Ovalentaria</taxon>
        <taxon>Atherinomorphae</taxon>
        <taxon>Cyprinodontiformes</taxon>
        <taxon>Goodeidae</taxon>
        <taxon>Ilyodon</taxon>
    </lineage>
</organism>
<name>A0ABV0TS31_9TELE</name>
<sequence>MVMGGVVHRGVCLTARLARWSVFASLWEQGVHVPILAWSLHLGGPAVLGQVQFGGGLGVGVGCILLPCLPGCGCCLVPGFGGWALCWLCPLGSGVAWRACHVTSFVWRILVVLGCSAPLFGLGKWGCLLGSAGELAPWESGLPPSPSLPILGHLPLPPPSQYHSWRGLGCRGAIGVPQGFSISAVPWQPVPQFYCTT</sequence>
<comment type="caution">
    <text evidence="1">The sequence shown here is derived from an EMBL/GenBank/DDBJ whole genome shotgun (WGS) entry which is preliminary data.</text>
</comment>
<accession>A0ABV0TS31</accession>
<proteinExistence type="predicted"/>
<dbReference type="EMBL" id="JAHRIQ010044163">
    <property type="protein sequence ID" value="MEQ2235115.1"/>
    <property type="molecule type" value="Genomic_DNA"/>
</dbReference>
<keyword evidence="2" id="KW-1185">Reference proteome</keyword>
<gene>
    <name evidence="1" type="ORF">ILYODFUR_038360</name>
</gene>
<protein>
    <submittedName>
        <fullName evidence="1">Uncharacterized protein</fullName>
    </submittedName>
</protein>
<evidence type="ECO:0000313" key="2">
    <source>
        <dbReference type="Proteomes" id="UP001482620"/>
    </source>
</evidence>
<reference evidence="1 2" key="1">
    <citation type="submission" date="2021-06" db="EMBL/GenBank/DDBJ databases">
        <authorList>
            <person name="Palmer J.M."/>
        </authorList>
    </citation>
    <scope>NUCLEOTIDE SEQUENCE [LARGE SCALE GENOMIC DNA]</scope>
    <source>
        <strain evidence="2">if_2019</strain>
        <tissue evidence="1">Muscle</tissue>
    </source>
</reference>
<evidence type="ECO:0000313" key="1">
    <source>
        <dbReference type="EMBL" id="MEQ2235115.1"/>
    </source>
</evidence>
<dbReference type="Proteomes" id="UP001482620">
    <property type="component" value="Unassembled WGS sequence"/>
</dbReference>